<evidence type="ECO:0008006" key="24">
    <source>
        <dbReference type="Google" id="ProtNLM"/>
    </source>
</evidence>
<dbReference type="PANTHER" id="PTHR33657:SF8">
    <property type="entry name" value="DOMAIN PROTEIN, PUTATIVE (AFU_ORTHOLOGUE AFUA_5G00600)-RELATED"/>
    <property type="match status" value="1"/>
</dbReference>
<dbReference type="EMBL" id="QXGD01001453">
    <property type="protein sequence ID" value="KAE9205766.1"/>
    <property type="molecule type" value="Genomic_DNA"/>
</dbReference>
<evidence type="ECO:0000313" key="8">
    <source>
        <dbReference type="EMBL" id="KAE9084509.1"/>
    </source>
</evidence>
<reference evidence="15 16" key="1">
    <citation type="submission" date="2018-08" db="EMBL/GenBank/DDBJ databases">
        <title>Genomic investigation of the strawberry pathogen Phytophthora fragariae indicates pathogenicity is determined by transcriptional variation in three key races.</title>
        <authorList>
            <person name="Adams T.M."/>
            <person name="Armitage A.D."/>
            <person name="Sobczyk M.K."/>
            <person name="Bates H.J."/>
            <person name="Dunwell J.M."/>
            <person name="Nellist C.F."/>
            <person name="Harrison R.J."/>
        </authorList>
    </citation>
    <scope>NUCLEOTIDE SEQUENCE [LARGE SCALE GENOMIC DNA]</scope>
    <source>
        <strain evidence="14 17">A4</strain>
        <strain evidence="13 18">BC-1</strain>
        <strain evidence="11 22">BC-23</strain>
        <strain evidence="12 16">NOV-27</strain>
        <strain evidence="10 19">NOV-5</strain>
        <strain evidence="8 20">NOV-71</strain>
        <strain evidence="6 15">NOV-9</strain>
        <strain evidence="9 23">ONT-3</strain>
        <strain evidence="7 21">SCRP245</strain>
    </source>
</reference>
<feature type="chain" id="PRO_5036165761" description="RxLR effector protein" evidence="5">
    <location>
        <begin position="22"/>
        <end position="140"/>
    </location>
</feature>
<keyword evidence="4" id="KW-0843">Virulence</keyword>
<evidence type="ECO:0000256" key="5">
    <source>
        <dbReference type="SAM" id="SignalP"/>
    </source>
</evidence>
<dbReference type="EMBL" id="QXFZ01001818">
    <property type="protein sequence ID" value="KAE9084509.1"/>
    <property type="molecule type" value="Genomic_DNA"/>
</dbReference>
<dbReference type="Proteomes" id="UP000440732">
    <property type="component" value="Unassembled WGS sequence"/>
</dbReference>
<feature type="signal peptide" evidence="5">
    <location>
        <begin position="1"/>
        <end position="21"/>
    </location>
</feature>
<evidence type="ECO:0000313" key="7">
    <source>
        <dbReference type="EMBL" id="KAE8978141.1"/>
    </source>
</evidence>
<accession>A0A6A3QVQ9</accession>
<proteinExistence type="inferred from homology"/>
<dbReference type="GO" id="GO:0005576">
    <property type="term" value="C:extracellular region"/>
    <property type="evidence" value="ECO:0007669"/>
    <property type="project" value="UniProtKB-SubCell"/>
</dbReference>
<evidence type="ECO:0000313" key="23">
    <source>
        <dbReference type="Proteomes" id="UP000488956"/>
    </source>
</evidence>
<evidence type="ECO:0000313" key="18">
    <source>
        <dbReference type="Proteomes" id="UP000440367"/>
    </source>
</evidence>
<evidence type="ECO:0000256" key="2">
    <source>
        <dbReference type="ARBA" id="ARBA00009520"/>
    </source>
</evidence>
<dbReference type="Pfam" id="PF05630">
    <property type="entry name" value="NPP1"/>
    <property type="match status" value="1"/>
</dbReference>
<name>A0A6A3QVQ9_9STRA</name>
<keyword evidence="16" id="KW-1185">Reference proteome</keyword>
<protein>
    <recommendedName>
        <fullName evidence="24">RxLR effector protein</fullName>
    </recommendedName>
</protein>
<evidence type="ECO:0000313" key="13">
    <source>
        <dbReference type="EMBL" id="KAE9205766.1"/>
    </source>
</evidence>
<evidence type="ECO:0000313" key="14">
    <source>
        <dbReference type="EMBL" id="KAE9284665.1"/>
    </source>
</evidence>
<dbReference type="Proteomes" id="UP000441208">
    <property type="component" value="Unassembled WGS sequence"/>
</dbReference>
<keyword evidence="3" id="KW-0964">Secreted</keyword>
<evidence type="ECO:0000256" key="3">
    <source>
        <dbReference type="ARBA" id="ARBA00022525"/>
    </source>
</evidence>
<evidence type="ECO:0000313" key="9">
    <source>
        <dbReference type="EMBL" id="KAE9087822.1"/>
    </source>
</evidence>
<dbReference type="EMBL" id="QXFW01002479">
    <property type="protein sequence ID" value="KAE8978141.1"/>
    <property type="molecule type" value="Genomic_DNA"/>
</dbReference>
<evidence type="ECO:0000313" key="16">
    <source>
        <dbReference type="Proteomes" id="UP000433483"/>
    </source>
</evidence>
<dbReference type="Proteomes" id="UP000460718">
    <property type="component" value="Unassembled WGS sequence"/>
</dbReference>
<dbReference type="Proteomes" id="UP000488956">
    <property type="component" value="Unassembled WGS sequence"/>
</dbReference>
<dbReference type="AlphaFoldDB" id="A0A6A3QVQ9"/>
<organism evidence="8 20">
    <name type="scientific">Phytophthora fragariae</name>
    <dbReference type="NCBI Taxonomy" id="53985"/>
    <lineage>
        <taxon>Eukaryota</taxon>
        <taxon>Sar</taxon>
        <taxon>Stramenopiles</taxon>
        <taxon>Oomycota</taxon>
        <taxon>Peronosporomycetes</taxon>
        <taxon>Peronosporales</taxon>
        <taxon>Peronosporaceae</taxon>
        <taxon>Phytophthora</taxon>
    </lineage>
</organism>
<gene>
    <name evidence="14" type="ORF">PF001_g22270</name>
    <name evidence="13" type="ORF">PF002_g20219</name>
    <name evidence="11" type="ORF">PF004_g23973</name>
    <name evidence="12" type="ORF">PF005_g21422</name>
    <name evidence="10" type="ORF">PF006_g18484</name>
    <name evidence="8" type="ORF">PF007_g21492</name>
    <name evidence="6" type="ORF">PF009_g22436</name>
    <name evidence="9" type="ORF">PF010_g19586</name>
    <name evidence="7" type="ORF">PF011_g23370</name>
</gene>
<dbReference type="EMBL" id="QXGB01001824">
    <property type="protein sequence ID" value="KAE9185033.1"/>
    <property type="molecule type" value="Genomic_DNA"/>
</dbReference>
<evidence type="ECO:0000313" key="21">
    <source>
        <dbReference type="Proteomes" id="UP000460718"/>
    </source>
</evidence>
<comment type="subcellular location">
    <subcellularLocation>
        <location evidence="1">Secreted</location>
    </subcellularLocation>
</comment>
<dbReference type="EMBL" id="QXGC01002655">
    <property type="protein sequence ID" value="KAE9183351.1"/>
    <property type="molecule type" value="Genomic_DNA"/>
</dbReference>
<evidence type="ECO:0000313" key="6">
    <source>
        <dbReference type="EMBL" id="KAE8927392.1"/>
    </source>
</evidence>
<evidence type="ECO:0000313" key="12">
    <source>
        <dbReference type="EMBL" id="KAE9185033.1"/>
    </source>
</evidence>
<dbReference type="PANTHER" id="PTHR33657">
    <property type="entry name" value="DOMAIN PROTEIN, PUTATIVE (AFU_ORTHOLOGUE AFUA_5G00600)-RELATED"/>
    <property type="match status" value="1"/>
</dbReference>
<evidence type="ECO:0000313" key="19">
    <source>
        <dbReference type="Proteomes" id="UP000440732"/>
    </source>
</evidence>
<evidence type="ECO:0000313" key="20">
    <source>
        <dbReference type="Proteomes" id="UP000441208"/>
    </source>
</evidence>
<dbReference type="EMBL" id="QXGF01001853">
    <property type="protein sequence ID" value="KAE8927392.1"/>
    <property type="molecule type" value="Genomic_DNA"/>
</dbReference>
<dbReference type="Proteomes" id="UP000437068">
    <property type="component" value="Unassembled WGS sequence"/>
</dbReference>
<dbReference type="EMBL" id="QXGA01001444">
    <property type="protein sequence ID" value="KAE9118867.1"/>
    <property type="molecule type" value="Genomic_DNA"/>
</dbReference>
<evidence type="ECO:0000313" key="10">
    <source>
        <dbReference type="EMBL" id="KAE9118867.1"/>
    </source>
</evidence>
<dbReference type="Proteomes" id="UP000433483">
    <property type="component" value="Unassembled WGS sequence"/>
</dbReference>
<dbReference type="Proteomes" id="UP000440367">
    <property type="component" value="Unassembled WGS sequence"/>
</dbReference>
<evidence type="ECO:0000313" key="15">
    <source>
        <dbReference type="Proteomes" id="UP000429523"/>
    </source>
</evidence>
<dbReference type="EMBL" id="QXGE01002127">
    <property type="protein sequence ID" value="KAE9284665.1"/>
    <property type="molecule type" value="Genomic_DNA"/>
</dbReference>
<evidence type="ECO:0000256" key="4">
    <source>
        <dbReference type="ARBA" id="ARBA00023026"/>
    </source>
</evidence>
<keyword evidence="5" id="KW-0732">Signal</keyword>
<dbReference type="Proteomes" id="UP000476176">
    <property type="component" value="Unassembled WGS sequence"/>
</dbReference>
<comment type="similarity">
    <text evidence="2">Belongs to the Necrosis inducing protein (NPP1) family.</text>
</comment>
<sequence>MNLRSLLLTVIASATLSSVGAAKINHDKVQPFTQPQPVTVSEKATVKFKPNLKVAGWCRPYPAVNAAGETSGGLQASGELDGGCRGSALVSQVYGRAVWHKDLWAIMYAWYFPKDMYFDPLSDEGHQLGHRHTHHAGMWW</sequence>
<dbReference type="Proteomes" id="UP000429523">
    <property type="component" value="Unassembled WGS sequence"/>
</dbReference>
<comment type="caution">
    <text evidence="8">The sequence shown here is derived from an EMBL/GenBank/DDBJ whole genome shotgun (WGS) entry which is preliminary data.</text>
</comment>
<evidence type="ECO:0000256" key="1">
    <source>
        <dbReference type="ARBA" id="ARBA00004613"/>
    </source>
</evidence>
<dbReference type="InterPro" id="IPR008701">
    <property type="entry name" value="NPP1"/>
</dbReference>
<dbReference type="OrthoDB" id="125987at2759"/>
<evidence type="ECO:0000313" key="17">
    <source>
        <dbReference type="Proteomes" id="UP000437068"/>
    </source>
</evidence>
<dbReference type="EMBL" id="QXFX01001590">
    <property type="protein sequence ID" value="KAE9087822.1"/>
    <property type="molecule type" value="Genomic_DNA"/>
</dbReference>
<evidence type="ECO:0000313" key="11">
    <source>
        <dbReference type="EMBL" id="KAE9183351.1"/>
    </source>
</evidence>
<evidence type="ECO:0000313" key="22">
    <source>
        <dbReference type="Proteomes" id="UP000476176"/>
    </source>
</evidence>